<proteinExistence type="predicted"/>
<protein>
    <recommendedName>
        <fullName evidence="3">Bacteriocin</fullName>
    </recommendedName>
</protein>
<dbReference type="EMBL" id="VFWZ01000003">
    <property type="protein sequence ID" value="TPN86143.1"/>
    <property type="molecule type" value="Genomic_DNA"/>
</dbReference>
<dbReference type="AlphaFoldDB" id="A0A504JET9"/>
<gene>
    <name evidence="1" type="ORF">FHK87_12785</name>
</gene>
<dbReference type="RefSeq" id="WP_140593500.1">
    <property type="nucleotide sequence ID" value="NZ_VFWZ01000003.1"/>
</dbReference>
<accession>A0A504JET9</accession>
<reference evidence="1 2" key="1">
    <citation type="submission" date="2019-06" db="EMBL/GenBank/DDBJ databases">
        <authorList>
            <person name="Meng X."/>
        </authorList>
    </citation>
    <scope>NUCLEOTIDE SEQUENCE [LARGE SCALE GENOMIC DNA]</scope>
    <source>
        <strain evidence="1 2">M625</strain>
    </source>
</reference>
<evidence type="ECO:0000313" key="2">
    <source>
        <dbReference type="Proteomes" id="UP000315540"/>
    </source>
</evidence>
<keyword evidence="2" id="KW-1185">Reference proteome</keyword>
<evidence type="ECO:0000313" key="1">
    <source>
        <dbReference type="EMBL" id="TPN86143.1"/>
    </source>
</evidence>
<name>A0A504JET9_9FLAO</name>
<evidence type="ECO:0008006" key="3">
    <source>
        <dbReference type="Google" id="ProtNLM"/>
    </source>
</evidence>
<organism evidence="1 2">
    <name type="scientific">Aquimarina algicola</name>
    <dbReference type="NCBI Taxonomy" id="2589995"/>
    <lineage>
        <taxon>Bacteria</taxon>
        <taxon>Pseudomonadati</taxon>
        <taxon>Bacteroidota</taxon>
        <taxon>Flavobacteriia</taxon>
        <taxon>Flavobacteriales</taxon>
        <taxon>Flavobacteriaceae</taxon>
        <taxon>Aquimarina</taxon>
    </lineage>
</organism>
<sequence>MLKNILNQNGVKSLNNNEKKSINGGFGFGDGPIGACRLDNGFIDFIPCDQLCPDGSSPEFC</sequence>
<dbReference type="Proteomes" id="UP000315540">
    <property type="component" value="Unassembled WGS sequence"/>
</dbReference>
<comment type="caution">
    <text evidence="1">The sequence shown here is derived from an EMBL/GenBank/DDBJ whole genome shotgun (WGS) entry which is preliminary data.</text>
</comment>